<evidence type="ECO:0000313" key="2">
    <source>
        <dbReference type="Proteomes" id="UP000273143"/>
    </source>
</evidence>
<dbReference type="AlphaFoldDB" id="A0A3S9XA67"/>
<keyword evidence="2" id="KW-1185">Reference proteome</keyword>
<name>A0A3S9XA67_9GAMM</name>
<dbReference type="EMBL" id="CP029822">
    <property type="protein sequence ID" value="AZS49343.1"/>
    <property type="molecule type" value="Genomic_DNA"/>
</dbReference>
<reference evidence="2" key="1">
    <citation type="submission" date="2018-06" db="EMBL/GenBank/DDBJ databases">
        <title>Complete genome of Pseudomonas insecticola strain QZS01.</title>
        <authorList>
            <person name="Wang J."/>
            <person name="Su Q."/>
        </authorList>
    </citation>
    <scope>NUCLEOTIDE SEQUENCE [LARGE SCALE GENOMIC DNA]</scope>
    <source>
        <strain evidence="2">QZS01</strain>
    </source>
</reference>
<proteinExistence type="predicted"/>
<organism evidence="1 2">
    <name type="scientific">Entomomonas moraniae</name>
    <dbReference type="NCBI Taxonomy" id="2213226"/>
    <lineage>
        <taxon>Bacteria</taxon>
        <taxon>Pseudomonadati</taxon>
        <taxon>Pseudomonadota</taxon>
        <taxon>Gammaproteobacteria</taxon>
        <taxon>Pseudomonadales</taxon>
        <taxon>Pseudomonadaceae</taxon>
        <taxon>Entomomonas</taxon>
    </lineage>
</organism>
<gene>
    <name evidence="1" type="ORF">DM558_00475</name>
</gene>
<sequence>MKVKTKKALSARTPKARLTLIPTFNRNIAMKNSTALNLNNQPLSALEYKVKDQSEFMQKAGRSINAITQCLQISFSNYCDGIGDVLPENEISSLLEAIDLLSADLENRACGLETSLVNGGF</sequence>
<protein>
    <submittedName>
        <fullName evidence="1">Uncharacterized protein</fullName>
    </submittedName>
</protein>
<dbReference type="Proteomes" id="UP000273143">
    <property type="component" value="Chromosome"/>
</dbReference>
<dbReference type="KEGG" id="emo:DM558_00475"/>
<evidence type="ECO:0000313" key="1">
    <source>
        <dbReference type="EMBL" id="AZS49343.1"/>
    </source>
</evidence>
<accession>A0A3S9XA67</accession>